<sequence>MRAGVLAAYRVRSFGYALVIVPLVAIAVTSLFPWGDDWQAARRAMGWAAIGLGAVTVSIGVVGARILPTREPVTVTSPVQGRWLALNSPASQVPSHGVRAYGQSHAIDLVAEPADRHRPAFGDGPLMRAASAYPALGEPVTAMMSGRVVRASGWRRDHRARSHAVSLGYLMAEGAVRELGGPGFVVGNHVTIRGDDGTFALVAHLQRGSLRVRVGDTVTAGQQIAACGNSGNSSEPHVHAQLMDRASLWTAQGIPMAFVGITLGEDPAPVTGLPENEQHMVASGGCDG</sequence>
<reference evidence="3 4" key="1">
    <citation type="submission" date="2018-09" db="EMBL/GenBank/DDBJ databases">
        <title>Comparative genomics of Leucobacter spp.</title>
        <authorList>
            <person name="Reis A.C."/>
            <person name="Kolvenbach B.A."/>
            <person name="Corvini P.F.X."/>
            <person name="Nunes O.C."/>
        </authorList>
    </citation>
    <scope>NUCLEOTIDE SEQUENCE [LARGE SCALE GENOMIC DNA]</scope>
    <source>
        <strain evidence="3 4">TAN 31504</strain>
    </source>
</reference>
<comment type="caution">
    <text evidence="3">The sequence shown here is derived from an EMBL/GenBank/DDBJ whole genome shotgun (WGS) entry which is preliminary data.</text>
</comment>
<dbReference type="Proteomes" id="UP001645859">
    <property type="component" value="Unassembled WGS sequence"/>
</dbReference>
<dbReference type="EMBL" id="QYAC01000001">
    <property type="protein sequence ID" value="MBL3677905.1"/>
    <property type="molecule type" value="Genomic_DNA"/>
</dbReference>
<proteinExistence type="predicted"/>
<dbReference type="Gene3D" id="2.70.70.10">
    <property type="entry name" value="Glucose Permease (Domain IIA)"/>
    <property type="match status" value="1"/>
</dbReference>
<feature type="domain" description="M23ase beta-sheet core" evidence="2">
    <location>
        <begin position="172"/>
        <end position="244"/>
    </location>
</feature>
<dbReference type="InterPro" id="IPR050570">
    <property type="entry name" value="Cell_wall_metabolism_enzyme"/>
</dbReference>
<dbReference type="InterPro" id="IPR011055">
    <property type="entry name" value="Dup_hybrid_motif"/>
</dbReference>
<evidence type="ECO:0000256" key="1">
    <source>
        <dbReference type="SAM" id="Phobius"/>
    </source>
</evidence>
<accession>A0ABS1SBI5</accession>
<keyword evidence="1" id="KW-1133">Transmembrane helix</keyword>
<evidence type="ECO:0000313" key="4">
    <source>
        <dbReference type="Proteomes" id="UP001645859"/>
    </source>
</evidence>
<evidence type="ECO:0000313" key="3">
    <source>
        <dbReference type="EMBL" id="MBL3677905.1"/>
    </source>
</evidence>
<keyword evidence="4" id="KW-1185">Reference proteome</keyword>
<organism evidence="3 4">
    <name type="scientific">Leucobacter chromiireducens subsp. solipictus</name>
    <dbReference type="NCBI Taxonomy" id="398235"/>
    <lineage>
        <taxon>Bacteria</taxon>
        <taxon>Bacillati</taxon>
        <taxon>Actinomycetota</taxon>
        <taxon>Actinomycetes</taxon>
        <taxon>Micrococcales</taxon>
        <taxon>Microbacteriaceae</taxon>
        <taxon>Leucobacter</taxon>
    </lineage>
</organism>
<dbReference type="PANTHER" id="PTHR21666:SF270">
    <property type="entry name" value="MUREIN HYDROLASE ACTIVATOR ENVC"/>
    <property type="match status" value="1"/>
</dbReference>
<feature type="transmembrane region" description="Helical" evidence="1">
    <location>
        <begin position="46"/>
        <end position="67"/>
    </location>
</feature>
<name>A0ABS1SBI5_9MICO</name>
<keyword evidence="1" id="KW-0472">Membrane</keyword>
<dbReference type="CDD" id="cd12797">
    <property type="entry name" value="M23_peptidase"/>
    <property type="match status" value="1"/>
</dbReference>
<dbReference type="PANTHER" id="PTHR21666">
    <property type="entry name" value="PEPTIDASE-RELATED"/>
    <property type="match status" value="1"/>
</dbReference>
<feature type="transmembrane region" description="Helical" evidence="1">
    <location>
        <begin position="14"/>
        <end position="34"/>
    </location>
</feature>
<keyword evidence="1" id="KW-0812">Transmembrane</keyword>
<dbReference type="SUPFAM" id="SSF51261">
    <property type="entry name" value="Duplicated hybrid motif"/>
    <property type="match status" value="1"/>
</dbReference>
<evidence type="ECO:0000259" key="2">
    <source>
        <dbReference type="Pfam" id="PF01551"/>
    </source>
</evidence>
<dbReference type="Pfam" id="PF01551">
    <property type="entry name" value="Peptidase_M23"/>
    <property type="match status" value="1"/>
</dbReference>
<dbReference type="InterPro" id="IPR016047">
    <property type="entry name" value="M23ase_b-sheet_dom"/>
</dbReference>
<protein>
    <submittedName>
        <fullName evidence="3">M23 family metallopeptidase</fullName>
    </submittedName>
</protein>
<gene>
    <name evidence="3" type="ORF">D3230_01105</name>
</gene>